<evidence type="ECO:0000256" key="1">
    <source>
        <dbReference type="ARBA" id="ARBA00006739"/>
    </source>
</evidence>
<evidence type="ECO:0000256" key="3">
    <source>
        <dbReference type="ARBA" id="ARBA00022679"/>
    </source>
</evidence>
<keyword evidence="2" id="KW-0328">Glycosyltransferase</keyword>
<dbReference type="KEGG" id="rmar:GBA65_02550"/>
<reference evidence="7 8" key="1">
    <citation type="submission" date="2019-10" db="EMBL/GenBank/DDBJ databases">
        <title>Rubrobacter sp nov SCSIO 52915 isolated from a deep-sea sediment in the South China Sea.</title>
        <authorList>
            <person name="Chen R.W."/>
        </authorList>
    </citation>
    <scope>NUCLEOTIDE SEQUENCE [LARGE SCALE GENOMIC DNA]</scope>
    <source>
        <strain evidence="7 8">SCSIO 52915</strain>
    </source>
</reference>
<dbReference type="PANTHER" id="PTHR43630:SF1">
    <property type="entry name" value="POLY-BETA-1,6-N-ACETYL-D-GLUCOSAMINE SYNTHASE"/>
    <property type="match status" value="1"/>
</dbReference>
<evidence type="ECO:0000256" key="5">
    <source>
        <dbReference type="SAM" id="Phobius"/>
    </source>
</evidence>
<keyword evidence="8" id="KW-1185">Reference proteome</keyword>
<feature type="transmembrane region" description="Helical" evidence="5">
    <location>
        <begin position="842"/>
        <end position="861"/>
    </location>
</feature>
<dbReference type="PANTHER" id="PTHR43630">
    <property type="entry name" value="POLY-BETA-1,6-N-ACETYL-D-GLUCOSAMINE SYNTHASE"/>
    <property type="match status" value="1"/>
</dbReference>
<feature type="transmembrane region" description="Helical" evidence="5">
    <location>
        <begin position="820"/>
        <end position="837"/>
    </location>
</feature>
<gene>
    <name evidence="7" type="ORF">GBA65_02550</name>
</gene>
<dbReference type="InterPro" id="IPR001173">
    <property type="entry name" value="Glyco_trans_2-like"/>
</dbReference>
<evidence type="ECO:0000256" key="4">
    <source>
        <dbReference type="SAM" id="MobiDB-lite"/>
    </source>
</evidence>
<dbReference type="InterPro" id="IPR011989">
    <property type="entry name" value="ARM-like"/>
</dbReference>
<proteinExistence type="inferred from homology"/>
<dbReference type="InterPro" id="IPR016024">
    <property type="entry name" value="ARM-type_fold"/>
</dbReference>
<accession>A0A6G8PU12</accession>
<comment type="similarity">
    <text evidence="1">Belongs to the glycosyltransferase 2 family.</text>
</comment>
<keyword evidence="5" id="KW-0472">Membrane</keyword>
<dbReference type="Gene3D" id="1.25.10.10">
    <property type="entry name" value="Leucine-rich Repeat Variant"/>
    <property type="match status" value="2"/>
</dbReference>
<dbReference type="SUPFAM" id="SSF48371">
    <property type="entry name" value="ARM repeat"/>
    <property type="match status" value="2"/>
</dbReference>
<evidence type="ECO:0000313" key="7">
    <source>
        <dbReference type="EMBL" id="QIN77572.1"/>
    </source>
</evidence>
<feature type="compositionally biased region" description="Basic residues" evidence="4">
    <location>
        <begin position="436"/>
        <end position="453"/>
    </location>
</feature>
<evidence type="ECO:0000313" key="8">
    <source>
        <dbReference type="Proteomes" id="UP000502706"/>
    </source>
</evidence>
<feature type="transmembrane region" description="Helical" evidence="5">
    <location>
        <begin position="694"/>
        <end position="712"/>
    </location>
</feature>
<feature type="transmembrane region" description="Helical" evidence="5">
    <location>
        <begin position="461"/>
        <end position="487"/>
    </location>
</feature>
<dbReference type="SUPFAM" id="SSF53448">
    <property type="entry name" value="Nucleotide-diphospho-sugar transferases"/>
    <property type="match status" value="1"/>
</dbReference>
<dbReference type="EMBL" id="CP045121">
    <property type="protein sequence ID" value="QIN77572.1"/>
    <property type="molecule type" value="Genomic_DNA"/>
</dbReference>
<feature type="transmembrane region" description="Helical" evidence="5">
    <location>
        <begin position="797"/>
        <end position="814"/>
    </location>
</feature>
<dbReference type="Pfam" id="PF00535">
    <property type="entry name" value="Glycos_transf_2"/>
    <property type="match status" value="1"/>
</dbReference>
<feature type="transmembrane region" description="Helical" evidence="5">
    <location>
        <begin position="13"/>
        <end position="32"/>
    </location>
</feature>
<evidence type="ECO:0000259" key="6">
    <source>
        <dbReference type="Pfam" id="PF00535"/>
    </source>
</evidence>
<feature type="region of interest" description="Disordered" evidence="4">
    <location>
        <begin position="413"/>
        <end position="453"/>
    </location>
</feature>
<sequence>MAWWVDEMRFVELAIVAMLVLISLMVAITVSVKAMRALREAWYNSYYRLIEPALERYLLTNEPQPELEKLRPWQRDRFLSTLIVERMALLRGAGREYLMKLADDLGLVGLYLGALRSRRRWKRARAAENLGYFGGARVAGPISALLVDDDETVRAVAARALARIGSEEAVRSLARTLDAPSEITRLRVAENLERVGHPSVGPLKESLADIASLGTRELNGPVMAAQVLGNLRAAEARGVLKQAARNGAETDVRAQATLALGKIGDPEDVPTLLACTRDAAWPVRAQAANALGMIGEVTSVPRLKEMGSDDAWWVRRNACFALANMGPEGEAALLDLLHNDDRYARDRAAATMEVRGFTRRAVRNLSKPGKRGERARDTVSTLVRVGSTRYLRDLARALPEGENRALLREMLAQHGVPSGTRSPPISRPRRDDGRNRRGRRPRGRRRGRGRGRGGRAVSFEWFVLAVNYAILGYFVLLNAFYLVLYAISFFEISSYSRKEVFSGFAELFTSNYAPPVSVIVPAYNEEATISASVRSFLSLQYPLFEIVVVNDGSKDRTIDVLREEFDLSESDQPVRIQLETQPIKSVYSSASERMIVIDKVNGGKADALNVGICAASYPLVCCIDADIILDEDALLRLARPMIESSKVVAVGGIVRVANGCEVEAGRVVKIATPNQSIPNFQIVEYLRAFMAGRTGWAVMNALLIISGAFGMFRRQDFIDAGGYAHDTVGEDMEVVTRIHRTLRERGEDYRVAFVPDPVSWTEVPANLKVLRRQRDRWHRGLMDTLIRHRRMLFNPRYGAVGMLAMPYFFLFEFAGPVIELLGYLALVLGLAFGYLYVEFAIAFFIAAVGLGVLLSVAAVLLEELRLNRYPSWSDIVKLTVYGVLENFGYRQLNTIWRAYAIVSFLRKNQSWGDMARQGFDPAKGKGPKKRGQGAA</sequence>
<dbReference type="Pfam" id="PF13646">
    <property type="entry name" value="HEAT_2"/>
    <property type="match status" value="2"/>
</dbReference>
<dbReference type="AlphaFoldDB" id="A0A6G8PU12"/>
<dbReference type="InterPro" id="IPR029044">
    <property type="entry name" value="Nucleotide-diphossugar_trans"/>
</dbReference>
<organism evidence="7 8">
    <name type="scientific">Rubrobacter marinus</name>
    <dbReference type="NCBI Taxonomy" id="2653852"/>
    <lineage>
        <taxon>Bacteria</taxon>
        <taxon>Bacillati</taxon>
        <taxon>Actinomycetota</taxon>
        <taxon>Rubrobacteria</taxon>
        <taxon>Rubrobacterales</taxon>
        <taxon>Rubrobacteraceae</taxon>
        <taxon>Rubrobacter</taxon>
    </lineage>
</organism>
<dbReference type="InterPro" id="IPR004155">
    <property type="entry name" value="PBS_lyase_HEAT"/>
</dbReference>
<feature type="domain" description="Glycosyltransferase 2-like" evidence="6">
    <location>
        <begin position="517"/>
        <end position="657"/>
    </location>
</feature>
<protein>
    <submittedName>
        <fullName evidence="7">Glycosyltransferase</fullName>
    </submittedName>
</protein>
<dbReference type="Proteomes" id="UP000502706">
    <property type="component" value="Chromosome"/>
</dbReference>
<dbReference type="Gene3D" id="3.90.550.10">
    <property type="entry name" value="Spore Coat Polysaccharide Biosynthesis Protein SpsA, Chain A"/>
    <property type="match status" value="1"/>
</dbReference>
<evidence type="ECO:0000256" key="2">
    <source>
        <dbReference type="ARBA" id="ARBA00022676"/>
    </source>
</evidence>
<name>A0A6G8PU12_9ACTN</name>
<keyword evidence="5" id="KW-0812">Transmembrane</keyword>
<keyword evidence="3 7" id="KW-0808">Transferase</keyword>
<dbReference type="GO" id="GO:0016757">
    <property type="term" value="F:glycosyltransferase activity"/>
    <property type="evidence" value="ECO:0007669"/>
    <property type="project" value="UniProtKB-KW"/>
</dbReference>
<dbReference type="CDD" id="cd06423">
    <property type="entry name" value="CESA_like"/>
    <property type="match status" value="1"/>
</dbReference>
<keyword evidence="5" id="KW-1133">Transmembrane helix</keyword>
<dbReference type="SMART" id="SM00567">
    <property type="entry name" value="EZ_HEAT"/>
    <property type="match status" value="7"/>
</dbReference>